<dbReference type="Gene3D" id="3.40.50.12780">
    <property type="entry name" value="N-terminal domain of ligase-like"/>
    <property type="match status" value="1"/>
</dbReference>
<evidence type="ECO:0000256" key="2">
    <source>
        <dbReference type="ARBA" id="ARBA00022553"/>
    </source>
</evidence>
<evidence type="ECO:0000256" key="1">
    <source>
        <dbReference type="ARBA" id="ARBA00022450"/>
    </source>
</evidence>
<keyword evidence="1" id="KW-0596">Phosphopantetheine</keyword>
<keyword evidence="2" id="KW-0597">Phosphoprotein</keyword>
<organism evidence="4 5">
    <name type="scientific">Penicillium solitum</name>
    <dbReference type="NCBI Taxonomy" id="60172"/>
    <lineage>
        <taxon>Eukaryota</taxon>
        <taxon>Fungi</taxon>
        <taxon>Dikarya</taxon>
        <taxon>Ascomycota</taxon>
        <taxon>Pezizomycotina</taxon>
        <taxon>Eurotiomycetes</taxon>
        <taxon>Eurotiomycetidae</taxon>
        <taxon>Eurotiales</taxon>
        <taxon>Aspergillaceae</taxon>
        <taxon>Penicillium</taxon>
    </lineage>
</organism>
<dbReference type="PROSITE" id="PS00455">
    <property type="entry name" value="AMP_BINDING"/>
    <property type="match status" value="1"/>
</dbReference>
<dbReference type="Pfam" id="PF23562">
    <property type="entry name" value="AMP-binding_C_3"/>
    <property type="match status" value="1"/>
</dbReference>
<dbReference type="STRING" id="60172.A0A1V6RL37"/>
<comment type="caution">
    <text evidence="4">The sequence shown here is derived from an EMBL/GenBank/DDBJ whole genome shotgun (WGS) entry which is preliminary data.</text>
</comment>
<gene>
    <name evidence="4" type="ORF">PENSOL_c002G00126</name>
</gene>
<dbReference type="SUPFAM" id="SSF56801">
    <property type="entry name" value="Acetyl-CoA synthetase-like"/>
    <property type="match status" value="1"/>
</dbReference>
<keyword evidence="5" id="KW-1185">Reference proteome</keyword>
<evidence type="ECO:0000313" key="4">
    <source>
        <dbReference type="EMBL" id="OQE02336.1"/>
    </source>
</evidence>
<dbReference type="InterPro" id="IPR020845">
    <property type="entry name" value="AMP-binding_CS"/>
</dbReference>
<feature type="domain" description="AMP-dependent synthetase/ligase" evidence="3">
    <location>
        <begin position="17"/>
        <end position="350"/>
    </location>
</feature>
<dbReference type="EMBL" id="MDYO01000002">
    <property type="protein sequence ID" value="OQE02336.1"/>
    <property type="molecule type" value="Genomic_DNA"/>
</dbReference>
<reference evidence="5" key="1">
    <citation type="journal article" date="2017" name="Nat. Microbiol.">
        <title>Global analysis of biosynthetic gene clusters reveals vast potential of secondary metabolite production in Penicillium species.</title>
        <authorList>
            <person name="Nielsen J.C."/>
            <person name="Grijseels S."/>
            <person name="Prigent S."/>
            <person name="Ji B."/>
            <person name="Dainat J."/>
            <person name="Nielsen K.F."/>
            <person name="Frisvad J.C."/>
            <person name="Workman M."/>
            <person name="Nielsen J."/>
        </authorList>
    </citation>
    <scope>NUCLEOTIDE SEQUENCE [LARGE SCALE GENOMIC DNA]</scope>
    <source>
        <strain evidence="5">IBT 29525</strain>
    </source>
</reference>
<proteinExistence type="predicted"/>
<dbReference type="InterPro" id="IPR051414">
    <property type="entry name" value="Adenylate-forming_Reductase"/>
</dbReference>
<dbReference type="InterPro" id="IPR042099">
    <property type="entry name" value="ANL_N_sf"/>
</dbReference>
<dbReference type="PANTHER" id="PTHR43439:SF2">
    <property type="entry name" value="ENZYME, PUTATIVE (JCVI)-RELATED"/>
    <property type="match status" value="1"/>
</dbReference>
<dbReference type="InterPro" id="IPR000873">
    <property type="entry name" value="AMP-dep_synth/lig_dom"/>
</dbReference>
<evidence type="ECO:0000259" key="3">
    <source>
        <dbReference type="Pfam" id="PF00501"/>
    </source>
</evidence>
<accession>A0A1V6RL37</accession>
<dbReference type="Pfam" id="PF00501">
    <property type="entry name" value="AMP-binding"/>
    <property type="match status" value="1"/>
</dbReference>
<dbReference type="PANTHER" id="PTHR43439">
    <property type="entry name" value="PHENYLACETATE-COENZYME A LIGASE"/>
    <property type="match status" value="1"/>
</dbReference>
<dbReference type="AlphaFoldDB" id="A0A1V6RL37"/>
<name>A0A1V6RL37_9EURO</name>
<evidence type="ECO:0000313" key="5">
    <source>
        <dbReference type="Proteomes" id="UP000191612"/>
    </source>
</evidence>
<sequence length="540" mass="60950">MDHSKFEPRLLAHVLDQEALRTPNRLFCIHSLSLECIDYGWREVTVRNLAFAVNKFSLWIEKTISSKAAPTRLVYIGPNDIRYAICVLACLKLGHCAMLLAPSTSQSTADHLVRSGNCSILLFSSEYREKAEQIRKSQENLRAWEVMDLWKWFDGPSTPTTVSSYCREYTHAKEQETAVILYSSGTTGLPKEIPLPHGYFSAFDYMQHLQIPEGKASTAPWLSEPKHPHLVKTSLFHASGILAWAASLFHRTHFVIGPDIPLTAAMLKQIVMETGVKTGVFLPHMLTALSSSTEGLEAMAGLTCINFVGMPLPTSVGDKICQVTRLQSSIGMNEAGYLSTLRPHEPKDWEYFEWNPYHPVEMRDHGCGYSEPVIPRPAGRYTHSVFLVLPNQREFCTGDLFTQHPRNPVLWKHVGRHDDVSKLQNRVLLYPCPIEKRLEGHSMVSRAVLTTDHALRVVLIVNPDRKVVQCSYLPEDIVGNIWPLVEEINCDLPLEAQITRDHILVASIDKPFQTTAKGTVRRRFVVESYSEEIEAISVLN</sequence>
<dbReference type="Proteomes" id="UP000191612">
    <property type="component" value="Unassembled WGS sequence"/>
</dbReference>
<protein>
    <recommendedName>
        <fullName evidence="3">AMP-dependent synthetase/ligase domain-containing protein</fullName>
    </recommendedName>
</protein>